<sequence length="88" mass="9468">MNAKPSLGTRLRPAELVVVAAIIGVFVGAIVVMGTREWLTALEWAGIAFVVALVVTAMLLLAVVPKDERPDAEHGDDEHRDDERPSGH</sequence>
<proteinExistence type="predicted"/>
<keyword evidence="2" id="KW-1133">Transmembrane helix</keyword>
<feature type="transmembrane region" description="Helical" evidence="2">
    <location>
        <begin position="12"/>
        <end position="32"/>
    </location>
</feature>
<keyword evidence="4" id="KW-1185">Reference proteome</keyword>
<gene>
    <name evidence="3" type="ORF">GCM10025881_20120</name>
</gene>
<organism evidence="3 4">
    <name type="scientific">Pseudolysinimonas kribbensis</name>
    <dbReference type="NCBI Taxonomy" id="433641"/>
    <lineage>
        <taxon>Bacteria</taxon>
        <taxon>Bacillati</taxon>
        <taxon>Actinomycetota</taxon>
        <taxon>Actinomycetes</taxon>
        <taxon>Micrococcales</taxon>
        <taxon>Microbacteriaceae</taxon>
        <taxon>Pseudolysinimonas</taxon>
    </lineage>
</organism>
<keyword evidence="2" id="KW-0812">Transmembrane</keyword>
<evidence type="ECO:0008006" key="5">
    <source>
        <dbReference type="Google" id="ProtNLM"/>
    </source>
</evidence>
<evidence type="ECO:0000256" key="2">
    <source>
        <dbReference type="SAM" id="Phobius"/>
    </source>
</evidence>
<evidence type="ECO:0000256" key="1">
    <source>
        <dbReference type="SAM" id="MobiDB-lite"/>
    </source>
</evidence>
<feature type="region of interest" description="Disordered" evidence="1">
    <location>
        <begin position="68"/>
        <end position="88"/>
    </location>
</feature>
<evidence type="ECO:0000313" key="4">
    <source>
        <dbReference type="Proteomes" id="UP001157034"/>
    </source>
</evidence>
<dbReference type="EMBL" id="BSVB01000001">
    <property type="protein sequence ID" value="GMA95188.1"/>
    <property type="molecule type" value="Genomic_DNA"/>
</dbReference>
<protein>
    <recommendedName>
        <fullName evidence="5">DUF2964 family protein</fullName>
    </recommendedName>
</protein>
<feature type="transmembrane region" description="Helical" evidence="2">
    <location>
        <begin position="44"/>
        <end position="64"/>
    </location>
</feature>
<dbReference type="RefSeq" id="WP_284253998.1">
    <property type="nucleotide sequence ID" value="NZ_BAAAQO010000002.1"/>
</dbReference>
<dbReference type="Proteomes" id="UP001157034">
    <property type="component" value="Unassembled WGS sequence"/>
</dbReference>
<evidence type="ECO:0000313" key="3">
    <source>
        <dbReference type="EMBL" id="GMA95188.1"/>
    </source>
</evidence>
<keyword evidence="2" id="KW-0472">Membrane</keyword>
<comment type="caution">
    <text evidence="3">The sequence shown here is derived from an EMBL/GenBank/DDBJ whole genome shotgun (WGS) entry which is preliminary data.</text>
</comment>
<accession>A0ABQ6K3H7</accession>
<reference evidence="4" key="1">
    <citation type="journal article" date="2019" name="Int. J. Syst. Evol. Microbiol.">
        <title>The Global Catalogue of Microorganisms (GCM) 10K type strain sequencing project: providing services to taxonomists for standard genome sequencing and annotation.</title>
        <authorList>
            <consortium name="The Broad Institute Genomics Platform"/>
            <consortium name="The Broad Institute Genome Sequencing Center for Infectious Disease"/>
            <person name="Wu L."/>
            <person name="Ma J."/>
        </authorList>
    </citation>
    <scope>NUCLEOTIDE SEQUENCE [LARGE SCALE GENOMIC DNA]</scope>
    <source>
        <strain evidence="4">NBRC 108894</strain>
    </source>
</reference>
<name>A0ABQ6K3H7_9MICO</name>